<keyword evidence="4" id="KW-1185">Reference proteome</keyword>
<dbReference type="SUPFAM" id="SSF51971">
    <property type="entry name" value="Nucleotide-binding domain"/>
    <property type="match status" value="1"/>
</dbReference>
<evidence type="ECO:0000313" key="3">
    <source>
        <dbReference type="EMBL" id="MBC9812216.1"/>
    </source>
</evidence>
<dbReference type="Gene3D" id="3.30.9.10">
    <property type="entry name" value="D-Amino Acid Oxidase, subunit A, domain 2"/>
    <property type="match status" value="2"/>
</dbReference>
<keyword evidence="1" id="KW-0560">Oxidoreductase</keyword>
<protein>
    <submittedName>
        <fullName evidence="3">FAD-binding oxidoreductase</fullName>
    </submittedName>
</protein>
<dbReference type="PANTHER" id="PTHR13847:SF289">
    <property type="entry name" value="GLYCINE OXIDASE"/>
    <property type="match status" value="1"/>
</dbReference>
<dbReference type="Proteomes" id="UP000652681">
    <property type="component" value="Unassembled WGS sequence"/>
</dbReference>
<reference evidence="3" key="1">
    <citation type="submission" date="2020-09" db="EMBL/GenBank/DDBJ databases">
        <title>Taishania pollutisoli gen. nov., sp. nov., Isolated from Tetrabromobisphenol A-Contaminated Soil.</title>
        <authorList>
            <person name="Chen Q."/>
        </authorList>
    </citation>
    <scope>NUCLEOTIDE SEQUENCE</scope>
    <source>
        <strain evidence="3">CZZ-1</strain>
    </source>
</reference>
<sequence length="343" mass="38759">MQKIVIVGGGLAGSCLGVQLVASGCDVTLIDSGINRSSRVAAGMINPLVFRRMTKSWRVDEFIPYAEAFYRLIEQTSGITFFHETTIRRFFSSEQERNFWIERQQTDAFSSYMHVMNEEDETLFPYANQFGSGRVKNSFYLDTAVLLDVLHSLPDIDVRRESFDHSELNPAAGEYRGEQFDGIIFCEGYQSKENPWFGSLPVQSTKGEILTVETEGLSREESLNRKCFTLHTGNGQFKVGATYVWHTDDTTLTEEGKNLLLDNLRYLTDLPVTVVAQHAGVRPTTPDRRPLMGKHAIYNKLFFFNGLGTKGYMMAPLLSKEMADFVTKGAVLHPECDLNRLRS</sequence>
<evidence type="ECO:0000259" key="2">
    <source>
        <dbReference type="Pfam" id="PF01266"/>
    </source>
</evidence>
<dbReference type="GO" id="GO:0016491">
    <property type="term" value="F:oxidoreductase activity"/>
    <property type="evidence" value="ECO:0007669"/>
    <property type="project" value="UniProtKB-KW"/>
</dbReference>
<evidence type="ECO:0000256" key="1">
    <source>
        <dbReference type="ARBA" id="ARBA00023002"/>
    </source>
</evidence>
<accession>A0A8J6PIG2</accession>
<dbReference type="PROSITE" id="PS51257">
    <property type="entry name" value="PROKAR_LIPOPROTEIN"/>
    <property type="match status" value="1"/>
</dbReference>
<feature type="domain" description="FAD dependent oxidoreductase" evidence="2">
    <location>
        <begin position="3"/>
        <end position="324"/>
    </location>
</feature>
<dbReference type="EMBL" id="JACVEL010000003">
    <property type="protein sequence ID" value="MBC9812216.1"/>
    <property type="molecule type" value="Genomic_DNA"/>
</dbReference>
<dbReference type="RefSeq" id="WP_216713878.1">
    <property type="nucleotide sequence ID" value="NZ_JACVEL010000003.1"/>
</dbReference>
<dbReference type="InterPro" id="IPR006076">
    <property type="entry name" value="FAD-dep_OxRdtase"/>
</dbReference>
<comment type="caution">
    <text evidence="3">The sequence shown here is derived from an EMBL/GenBank/DDBJ whole genome shotgun (WGS) entry which is preliminary data.</text>
</comment>
<dbReference type="InterPro" id="IPR036188">
    <property type="entry name" value="FAD/NAD-bd_sf"/>
</dbReference>
<proteinExistence type="predicted"/>
<name>A0A8J6PIG2_9FLAO</name>
<gene>
    <name evidence="3" type="ORF">H9Y05_06955</name>
</gene>
<dbReference type="GO" id="GO:0005737">
    <property type="term" value="C:cytoplasm"/>
    <property type="evidence" value="ECO:0007669"/>
    <property type="project" value="TreeGrafter"/>
</dbReference>
<dbReference type="Gene3D" id="3.50.50.60">
    <property type="entry name" value="FAD/NAD(P)-binding domain"/>
    <property type="match status" value="2"/>
</dbReference>
<evidence type="ECO:0000313" key="4">
    <source>
        <dbReference type="Proteomes" id="UP000652681"/>
    </source>
</evidence>
<organism evidence="3 4">
    <name type="scientific">Taishania pollutisoli</name>
    <dbReference type="NCBI Taxonomy" id="2766479"/>
    <lineage>
        <taxon>Bacteria</taxon>
        <taxon>Pseudomonadati</taxon>
        <taxon>Bacteroidota</taxon>
        <taxon>Flavobacteriia</taxon>
        <taxon>Flavobacteriales</taxon>
        <taxon>Crocinitomicaceae</taxon>
        <taxon>Taishania</taxon>
    </lineage>
</organism>
<dbReference type="PANTHER" id="PTHR13847">
    <property type="entry name" value="SARCOSINE DEHYDROGENASE-RELATED"/>
    <property type="match status" value="1"/>
</dbReference>
<dbReference type="AlphaFoldDB" id="A0A8J6PIG2"/>
<dbReference type="Pfam" id="PF01266">
    <property type="entry name" value="DAO"/>
    <property type="match status" value="1"/>
</dbReference>